<reference evidence="2" key="2">
    <citation type="submission" date="2018-02" db="UniProtKB">
        <authorList>
            <consortium name="EnsemblPlants"/>
        </authorList>
    </citation>
    <scope>IDENTIFICATION</scope>
    <source>
        <strain evidence="2">Williams 82</strain>
    </source>
</reference>
<evidence type="ECO:0000313" key="2">
    <source>
        <dbReference type="EnsemblPlants" id="KRG93300"/>
    </source>
</evidence>
<keyword evidence="3" id="KW-1185">Reference proteome</keyword>
<sequence length="74" mass="8427">MDWIGKEKSNKELECWECVNTCTHMLPSHFNVAAELGKMISCLERALLITSFAQQKRFLISKISDPTIVGFHPC</sequence>
<name>A0A0R0ETA8_SOYBN</name>
<dbReference type="InParanoid" id="A0A0R0ETA8"/>
<protein>
    <submittedName>
        <fullName evidence="1 2">Uncharacterized protein</fullName>
    </submittedName>
</protein>
<dbReference type="Gramene" id="KRG93300">
    <property type="protein sequence ID" value="KRG93300"/>
    <property type="gene ID" value="GLYMA_19G008000"/>
</dbReference>
<dbReference type="EMBL" id="CM000852">
    <property type="protein sequence ID" value="KRG93300.1"/>
    <property type="molecule type" value="Genomic_DNA"/>
</dbReference>
<proteinExistence type="predicted"/>
<organism evidence="1">
    <name type="scientific">Glycine max</name>
    <name type="common">Soybean</name>
    <name type="synonym">Glycine hispida</name>
    <dbReference type="NCBI Taxonomy" id="3847"/>
    <lineage>
        <taxon>Eukaryota</taxon>
        <taxon>Viridiplantae</taxon>
        <taxon>Streptophyta</taxon>
        <taxon>Embryophyta</taxon>
        <taxon>Tracheophyta</taxon>
        <taxon>Spermatophyta</taxon>
        <taxon>Magnoliopsida</taxon>
        <taxon>eudicotyledons</taxon>
        <taxon>Gunneridae</taxon>
        <taxon>Pentapetalae</taxon>
        <taxon>rosids</taxon>
        <taxon>fabids</taxon>
        <taxon>Fabales</taxon>
        <taxon>Fabaceae</taxon>
        <taxon>Papilionoideae</taxon>
        <taxon>50 kb inversion clade</taxon>
        <taxon>NPAAA clade</taxon>
        <taxon>indigoferoid/millettioid clade</taxon>
        <taxon>Phaseoleae</taxon>
        <taxon>Glycine</taxon>
        <taxon>Glycine subgen. Soja</taxon>
    </lineage>
</organism>
<reference evidence="1" key="3">
    <citation type="submission" date="2018-07" db="EMBL/GenBank/DDBJ databases">
        <title>WGS assembly of Glycine max.</title>
        <authorList>
            <person name="Schmutz J."/>
            <person name="Cannon S."/>
            <person name="Schlueter J."/>
            <person name="Ma J."/>
            <person name="Mitros T."/>
            <person name="Nelson W."/>
            <person name="Hyten D."/>
            <person name="Song Q."/>
            <person name="Thelen J."/>
            <person name="Cheng J."/>
            <person name="Xu D."/>
            <person name="Hellsten U."/>
            <person name="May G."/>
            <person name="Yu Y."/>
            <person name="Sakurai T."/>
            <person name="Umezawa T."/>
            <person name="Bhattacharyya M."/>
            <person name="Sandhu D."/>
            <person name="Valliyodan B."/>
            <person name="Lindquist E."/>
            <person name="Peto M."/>
            <person name="Grant D."/>
            <person name="Shu S."/>
            <person name="Goodstein D."/>
            <person name="Barry K."/>
            <person name="Futrell-Griggs M."/>
            <person name="Abernathy B."/>
            <person name="Du J."/>
            <person name="Tian Z."/>
            <person name="Zhu L."/>
            <person name="Gill N."/>
            <person name="Joshi T."/>
            <person name="Libault M."/>
            <person name="Sethuraman A."/>
            <person name="Zhang X."/>
            <person name="Shinozaki K."/>
            <person name="Nguyen H."/>
            <person name="Wing R."/>
            <person name="Cregan P."/>
            <person name="Specht J."/>
            <person name="Grimwood J."/>
            <person name="Rokhsar D."/>
            <person name="Stacey G."/>
            <person name="Shoemaker R."/>
            <person name="Jackson S."/>
        </authorList>
    </citation>
    <scope>NUCLEOTIDE SEQUENCE</scope>
    <source>
        <tissue evidence="1">Callus</tissue>
    </source>
</reference>
<dbReference type="AlphaFoldDB" id="A0A0R0ETA8"/>
<dbReference type="EnsemblPlants" id="KRG93300">
    <property type="protein sequence ID" value="KRG93300"/>
    <property type="gene ID" value="GLYMA_19G008000"/>
</dbReference>
<evidence type="ECO:0000313" key="1">
    <source>
        <dbReference type="EMBL" id="KRG93300.1"/>
    </source>
</evidence>
<reference evidence="1 2" key="1">
    <citation type="journal article" date="2010" name="Nature">
        <title>Genome sequence of the palaeopolyploid soybean.</title>
        <authorList>
            <person name="Schmutz J."/>
            <person name="Cannon S.B."/>
            <person name="Schlueter J."/>
            <person name="Ma J."/>
            <person name="Mitros T."/>
            <person name="Nelson W."/>
            <person name="Hyten D.L."/>
            <person name="Song Q."/>
            <person name="Thelen J.J."/>
            <person name="Cheng J."/>
            <person name="Xu D."/>
            <person name="Hellsten U."/>
            <person name="May G.D."/>
            <person name="Yu Y."/>
            <person name="Sakurai T."/>
            <person name="Umezawa T."/>
            <person name="Bhattacharyya M.K."/>
            <person name="Sandhu D."/>
            <person name="Valliyodan B."/>
            <person name="Lindquist E."/>
            <person name="Peto M."/>
            <person name="Grant D."/>
            <person name="Shu S."/>
            <person name="Goodstein D."/>
            <person name="Barry K."/>
            <person name="Futrell-Griggs M."/>
            <person name="Abernathy B."/>
            <person name="Du J."/>
            <person name="Tian Z."/>
            <person name="Zhu L."/>
            <person name="Gill N."/>
            <person name="Joshi T."/>
            <person name="Libault M."/>
            <person name="Sethuraman A."/>
            <person name="Zhang X.-C."/>
            <person name="Shinozaki K."/>
            <person name="Nguyen H.T."/>
            <person name="Wing R.A."/>
            <person name="Cregan P."/>
            <person name="Specht J."/>
            <person name="Grimwood J."/>
            <person name="Rokhsar D."/>
            <person name="Stacey G."/>
            <person name="Shoemaker R.C."/>
            <person name="Jackson S.A."/>
        </authorList>
    </citation>
    <scope>NUCLEOTIDE SEQUENCE [LARGE SCALE GENOMIC DNA]</scope>
    <source>
        <strain evidence="2">cv. Williams 82</strain>
        <tissue evidence="1">Callus</tissue>
    </source>
</reference>
<accession>A0A0R0ETA8</accession>
<gene>
    <name evidence="1" type="ORF">GLYMA_19G008000</name>
</gene>
<evidence type="ECO:0000313" key="3">
    <source>
        <dbReference type="Proteomes" id="UP000008827"/>
    </source>
</evidence>
<dbReference type="Proteomes" id="UP000008827">
    <property type="component" value="Chromosome 19"/>
</dbReference>